<proteinExistence type="predicted"/>
<gene>
    <name evidence="1" type="ORF">FA95DRAFT_1474849</name>
</gene>
<feature type="non-terminal residue" evidence="1">
    <location>
        <position position="96"/>
    </location>
</feature>
<evidence type="ECO:0000313" key="1">
    <source>
        <dbReference type="EMBL" id="KAI0040554.1"/>
    </source>
</evidence>
<comment type="caution">
    <text evidence="1">The sequence shown here is derived from an EMBL/GenBank/DDBJ whole genome shotgun (WGS) entry which is preliminary data.</text>
</comment>
<reference evidence="1" key="2">
    <citation type="journal article" date="2022" name="New Phytol.">
        <title>Evolutionary transition to the ectomycorrhizal habit in the genomes of a hyperdiverse lineage of mushroom-forming fungi.</title>
        <authorList>
            <person name="Looney B."/>
            <person name="Miyauchi S."/>
            <person name="Morin E."/>
            <person name="Drula E."/>
            <person name="Courty P.E."/>
            <person name="Kohler A."/>
            <person name="Kuo A."/>
            <person name="LaButti K."/>
            <person name="Pangilinan J."/>
            <person name="Lipzen A."/>
            <person name="Riley R."/>
            <person name="Andreopoulos W."/>
            <person name="He G."/>
            <person name="Johnson J."/>
            <person name="Nolan M."/>
            <person name="Tritt A."/>
            <person name="Barry K.W."/>
            <person name="Grigoriev I.V."/>
            <person name="Nagy L.G."/>
            <person name="Hibbett D."/>
            <person name="Henrissat B."/>
            <person name="Matheny P.B."/>
            <person name="Labbe J."/>
            <person name="Martin F.M."/>
        </authorList>
    </citation>
    <scope>NUCLEOTIDE SEQUENCE</scope>
    <source>
        <strain evidence="1">FP105234-sp</strain>
    </source>
</reference>
<dbReference type="EMBL" id="MU276186">
    <property type="protein sequence ID" value="KAI0040554.1"/>
    <property type="molecule type" value="Genomic_DNA"/>
</dbReference>
<reference evidence="1" key="1">
    <citation type="submission" date="2021-02" db="EMBL/GenBank/DDBJ databases">
        <authorList>
            <consortium name="DOE Joint Genome Institute"/>
            <person name="Ahrendt S."/>
            <person name="Looney B.P."/>
            <person name="Miyauchi S."/>
            <person name="Morin E."/>
            <person name="Drula E."/>
            <person name="Courty P.E."/>
            <person name="Chicoki N."/>
            <person name="Fauchery L."/>
            <person name="Kohler A."/>
            <person name="Kuo A."/>
            <person name="Labutti K."/>
            <person name="Pangilinan J."/>
            <person name="Lipzen A."/>
            <person name="Riley R."/>
            <person name="Andreopoulos W."/>
            <person name="He G."/>
            <person name="Johnson J."/>
            <person name="Barry K.W."/>
            <person name="Grigoriev I.V."/>
            <person name="Nagy L."/>
            <person name="Hibbett D."/>
            <person name="Henrissat B."/>
            <person name="Matheny P.B."/>
            <person name="Labbe J."/>
            <person name="Martin F."/>
        </authorList>
    </citation>
    <scope>NUCLEOTIDE SEQUENCE</scope>
    <source>
        <strain evidence="1">FP105234-sp</strain>
    </source>
</reference>
<dbReference type="Proteomes" id="UP000814033">
    <property type="component" value="Unassembled WGS sequence"/>
</dbReference>
<keyword evidence="2" id="KW-1185">Reference proteome</keyword>
<organism evidence="1 2">
    <name type="scientific">Auriscalpium vulgare</name>
    <dbReference type="NCBI Taxonomy" id="40419"/>
    <lineage>
        <taxon>Eukaryota</taxon>
        <taxon>Fungi</taxon>
        <taxon>Dikarya</taxon>
        <taxon>Basidiomycota</taxon>
        <taxon>Agaricomycotina</taxon>
        <taxon>Agaricomycetes</taxon>
        <taxon>Russulales</taxon>
        <taxon>Auriscalpiaceae</taxon>
        <taxon>Auriscalpium</taxon>
    </lineage>
</organism>
<feature type="non-terminal residue" evidence="1">
    <location>
        <position position="1"/>
    </location>
</feature>
<sequence>WESANPPPTIHVHMDKEYLRTFVEGYKADTAFKQRWESTISSPNSWDASQRYFKDEKGLLYFRDADFQPRLCIPKDFRAGLLLQAHESPFESAHAG</sequence>
<evidence type="ECO:0000313" key="2">
    <source>
        <dbReference type="Proteomes" id="UP000814033"/>
    </source>
</evidence>
<protein>
    <submittedName>
        <fullName evidence="1">Uncharacterized protein</fullName>
    </submittedName>
</protein>
<accession>A0ACB8R8Q1</accession>
<name>A0ACB8R8Q1_9AGAM</name>